<dbReference type="InterPro" id="IPR027266">
    <property type="entry name" value="TrmE/GcvT-like"/>
</dbReference>
<keyword evidence="8" id="KW-1185">Reference proteome</keyword>
<dbReference type="SUPFAM" id="SSF54373">
    <property type="entry name" value="FAD-linked reductases, C-terminal domain"/>
    <property type="match status" value="1"/>
</dbReference>
<dbReference type="SUPFAM" id="SSF101790">
    <property type="entry name" value="Aminomethyltransferase beta-barrel domain"/>
    <property type="match status" value="1"/>
</dbReference>
<proteinExistence type="inferred from homology"/>
<feature type="domain" description="FAD dependent oxidoreductase" evidence="3">
    <location>
        <begin position="65"/>
        <end position="429"/>
    </location>
</feature>
<evidence type="ECO:0000313" key="8">
    <source>
        <dbReference type="Proteomes" id="UP000838412"/>
    </source>
</evidence>
<dbReference type="InterPro" id="IPR006222">
    <property type="entry name" value="GCVT_N"/>
</dbReference>
<dbReference type="InterPro" id="IPR032503">
    <property type="entry name" value="FAO_M"/>
</dbReference>
<evidence type="ECO:0000259" key="5">
    <source>
        <dbReference type="Pfam" id="PF08669"/>
    </source>
</evidence>
<dbReference type="Gene3D" id="3.30.1360.120">
    <property type="entry name" value="Probable tRNA modification gtpase trme, domain 1"/>
    <property type="match status" value="1"/>
</dbReference>
<feature type="chain" id="PRO_5035454739" evidence="2">
    <location>
        <begin position="22"/>
        <end position="891"/>
    </location>
</feature>
<protein>
    <submittedName>
        <fullName evidence="7">DMGDH protein</fullName>
    </submittedName>
</protein>
<dbReference type="Pfam" id="PF01266">
    <property type="entry name" value="DAO"/>
    <property type="match status" value="1"/>
</dbReference>
<dbReference type="Pfam" id="PF16350">
    <property type="entry name" value="FAO_M"/>
    <property type="match status" value="1"/>
</dbReference>
<comment type="similarity">
    <text evidence="1">Belongs to the GcvT family.</text>
</comment>
<evidence type="ECO:0000259" key="6">
    <source>
        <dbReference type="Pfam" id="PF16350"/>
    </source>
</evidence>
<dbReference type="Gene3D" id="2.40.30.110">
    <property type="entry name" value="Aminomethyltransferase beta-barrel domains"/>
    <property type="match status" value="1"/>
</dbReference>
<dbReference type="SUPFAM" id="SSF51905">
    <property type="entry name" value="FAD/NAD(P)-binding domain"/>
    <property type="match status" value="1"/>
</dbReference>
<dbReference type="InterPro" id="IPR013977">
    <property type="entry name" value="GcvT_C"/>
</dbReference>
<dbReference type="EMBL" id="OV696687">
    <property type="protein sequence ID" value="CAH1253822.1"/>
    <property type="molecule type" value="Genomic_DNA"/>
</dbReference>
<dbReference type="Gene3D" id="3.30.9.10">
    <property type="entry name" value="D-Amino Acid Oxidase, subunit A, domain 2"/>
    <property type="match status" value="1"/>
</dbReference>
<feature type="domain" description="GCVT N-terminal" evidence="4">
    <location>
        <begin position="490"/>
        <end position="767"/>
    </location>
</feature>
<dbReference type="GO" id="GO:0005739">
    <property type="term" value="C:mitochondrion"/>
    <property type="evidence" value="ECO:0007669"/>
    <property type="project" value="TreeGrafter"/>
</dbReference>
<keyword evidence="2" id="KW-0732">Signal</keyword>
<dbReference type="SUPFAM" id="SSF103025">
    <property type="entry name" value="Folate-binding domain"/>
    <property type="match status" value="1"/>
</dbReference>
<name>A0A8K0EM68_BRALA</name>
<accession>A0A8K0EM68</accession>
<dbReference type="InterPro" id="IPR029043">
    <property type="entry name" value="GcvT/YgfZ_C"/>
</dbReference>
<dbReference type="Pfam" id="PF08669">
    <property type="entry name" value="GCV_T_C"/>
    <property type="match status" value="1"/>
</dbReference>
<dbReference type="InterPro" id="IPR006076">
    <property type="entry name" value="FAD-dep_OxRdtase"/>
</dbReference>
<dbReference type="AlphaFoldDB" id="A0A8K0EM68"/>
<dbReference type="InterPro" id="IPR036188">
    <property type="entry name" value="FAD/NAD-bd_sf"/>
</dbReference>
<evidence type="ECO:0000313" key="7">
    <source>
        <dbReference type="EMBL" id="CAH1253822.1"/>
    </source>
</evidence>
<reference evidence="7" key="1">
    <citation type="submission" date="2022-01" db="EMBL/GenBank/DDBJ databases">
        <authorList>
            <person name="Braso-Vives M."/>
        </authorList>
    </citation>
    <scope>NUCLEOTIDE SEQUENCE</scope>
</reference>
<dbReference type="Gene3D" id="3.30.70.1400">
    <property type="entry name" value="Aminomethyltransferase beta-barrel domains"/>
    <property type="match status" value="1"/>
</dbReference>
<evidence type="ECO:0000259" key="4">
    <source>
        <dbReference type="Pfam" id="PF01571"/>
    </source>
</evidence>
<dbReference type="OrthoDB" id="498204at2759"/>
<dbReference type="Pfam" id="PF01571">
    <property type="entry name" value="GCV_T"/>
    <property type="match status" value="1"/>
</dbReference>
<evidence type="ECO:0000259" key="3">
    <source>
        <dbReference type="Pfam" id="PF01266"/>
    </source>
</evidence>
<feature type="domain" description="Aminomethyltransferase C-terminal" evidence="5">
    <location>
        <begin position="787"/>
        <end position="867"/>
    </location>
</feature>
<dbReference type="Proteomes" id="UP000838412">
    <property type="component" value="Chromosome 2"/>
</dbReference>
<evidence type="ECO:0000256" key="1">
    <source>
        <dbReference type="ARBA" id="ARBA00008609"/>
    </source>
</evidence>
<organism evidence="7 8">
    <name type="scientific">Branchiostoma lanceolatum</name>
    <name type="common">Common lancelet</name>
    <name type="synonym">Amphioxus lanceolatum</name>
    <dbReference type="NCBI Taxonomy" id="7740"/>
    <lineage>
        <taxon>Eukaryota</taxon>
        <taxon>Metazoa</taxon>
        <taxon>Chordata</taxon>
        <taxon>Cephalochordata</taxon>
        <taxon>Leptocardii</taxon>
        <taxon>Amphioxiformes</taxon>
        <taxon>Branchiostomatidae</taxon>
        <taxon>Branchiostoma</taxon>
    </lineage>
</organism>
<feature type="signal peptide" evidence="2">
    <location>
        <begin position="1"/>
        <end position="21"/>
    </location>
</feature>
<dbReference type="InterPro" id="IPR028896">
    <property type="entry name" value="GcvT/YgfZ/DmdA"/>
</dbReference>
<dbReference type="Gene3D" id="3.50.50.60">
    <property type="entry name" value="FAD/NAD(P)-binding domain"/>
    <property type="match status" value="1"/>
</dbReference>
<evidence type="ECO:0000256" key="2">
    <source>
        <dbReference type="SAM" id="SignalP"/>
    </source>
</evidence>
<sequence>MASAIMLKGLAMGLAAAAARGGPRLQSLFAACKLHTTSSSSSTANSEERASSGPLGKRLKDQAETVIIGGGCVGTSLAYHLAKAGQKDVVLLEKTELTAGSTWHAAGLTALYHPGINVKNLHYYSIWLFNELEKETGQNVGFHSPGSIRIASTPERVDEFRYQMQRQGWNKAPQWLLTPEEVHEMHPLLNKDKVLMGLYNPGDGHIDPYSLTQAYAIGARMYGADIYQKTMVTGLGMRGDGSWNVDTPYGTIHAQRVVNAAGFWSHDLGLMTGFELPLIPVHHQYVITGPVPELKSRTQELPVIRDLEGSYYLRQERDGILIGPYEKEDKMELQDHWIKDGVPPGFGKELFESNLDRISDNLEAAMEMVPVFRDAEISRIVCGPIMYTPDILPLMGPYRAQGAQNYWMAAGFGYGVIHSGGAGKYLTDWILNEEPPYDLIELDPNRYGETWCDRQYVATKARESYGYNNVVGYPKEERFAGRPTARVSGIYQTLLDKGADMGFHSGWEQPSWFAKEGDTHGYHPSFRRTNWFLPVGRECELVLSKAGIIDLTPFGKFEIKGPDSVKFLDYLCANNVPKTGKTCISHMLTPRGRVYAELTISRLGEDHFFAITGSGSEFHDLRWIEDHALKGGYDVTISNITDEVACLGIAGPRSRDVLEKLTSGDLSEEGFKFLAVHDISLGGVNVRAIRISYTGELGWELYHAREDTARLYEAMMSAGQEFGLGDFGTYAMGSLRLEKGFRGWGAEMTVDNNPFEAGLDFFIKLNKPADFIGKQSLQQLQQEGLTRKLVCLTLEVEESGPDAEGNETIWHDGKVVGNTTSGAYGYQIQKSIAYAYVPLHLAEPGTVVEVELLGSRRPATVQQEPLVQTEPVRTRLARKRAADTARGKVPA</sequence>
<feature type="domain" description="FAD dependent oxidoreductase central" evidence="6">
    <location>
        <begin position="434"/>
        <end position="484"/>
    </location>
</feature>
<dbReference type="PANTHER" id="PTHR43757">
    <property type="entry name" value="AMINOMETHYLTRANSFERASE"/>
    <property type="match status" value="1"/>
</dbReference>
<dbReference type="FunFam" id="3.30.70.1400:FF:000005">
    <property type="entry name" value="Dimethylglycine dehydrogenase, mitochondrial"/>
    <property type="match status" value="1"/>
</dbReference>
<dbReference type="PANTHER" id="PTHR43757:SF2">
    <property type="entry name" value="AMINOMETHYLTRANSFERASE, MITOCHONDRIAL"/>
    <property type="match status" value="1"/>
</dbReference>
<gene>
    <name evidence="7" type="primary">DMGDH</name>
    <name evidence="7" type="ORF">BLAG_LOCUS13455</name>
</gene>